<dbReference type="InterPro" id="IPR050232">
    <property type="entry name" value="FBL13/AtMIF1-like"/>
</dbReference>
<dbReference type="KEGG" id="cqi:110731486"/>
<dbReference type="EnsemblPlants" id="AUR62006420-RA">
    <property type="protein sequence ID" value="AUR62006420-RA:cds"/>
    <property type="gene ID" value="AUR62006420"/>
</dbReference>
<sequence length="434" mass="49570">MDSELKSLQKRPFIQKGSYKKEVVEQLDRISDLPYHVIAQILSFLGTEEAIRTSVLSSRWRYLWKGITCISLCGANSDPDKFSNLVKHVLLNCSPLNFQAFDLACPSAIDLCRLNAWIGCVLNHKLEKLKLWINKYFYELPERPLAQFVLSCNTLVTLKLDSCFDFHIPESIVCFPFLKLLDIDVIFPDHNGVVNRLLSCCPVLEELDLFGYVDSPKVLKIDVSSSTLRKLSFGLQDQGGSWENEFTITINTPDLEHLSIEDDLISRFVLKNLVRVQTVEVNYCVFSLGLLRPEHINRLLEILKGVAAAEALILNWNTLGVLGSTLSYTWPTFPNLKRLIVHLSAFSGWTCFSKVLHSAPCLEVLILDMEGIYELYDGDKYQWNPPDIIPNCLLEHLEEIGILCFRGNKDQLQVVEYLLNNAQVLVYEYWLLFG</sequence>
<evidence type="ECO:0000259" key="1">
    <source>
        <dbReference type="PROSITE" id="PS50181"/>
    </source>
</evidence>
<dbReference type="Gramene" id="AUR62006420-RA">
    <property type="protein sequence ID" value="AUR62006420-RA:cds"/>
    <property type="gene ID" value="AUR62006420"/>
</dbReference>
<feature type="domain" description="F-box" evidence="1">
    <location>
        <begin position="27"/>
        <end position="63"/>
    </location>
</feature>
<dbReference type="SUPFAM" id="SSF81383">
    <property type="entry name" value="F-box domain"/>
    <property type="match status" value="1"/>
</dbReference>
<protein>
    <recommendedName>
        <fullName evidence="1">F-box domain-containing protein</fullName>
    </recommendedName>
</protein>
<dbReference type="RefSeq" id="XP_021767031.1">
    <property type="nucleotide sequence ID" value="XM_021911339.1"/>
</dbReference>
<dbReference type="PANTHER" id="PTHR31900:SF27">
    <property type="entry name" value="FBD DOMAIN-CONTAINING PROTEIN"/>
    <property type="match status" value="1"/>
</dbReference>
<dbReference type="SUPFAM" id="SSF52047">
    <property type="entry name" value="RNI-like"/>
    <property type="match status" value="1"/>
</dbReference>
<dbReference type="PANTHER" id="PTHR31900">
    <property type="entry name" value="F-BOX/RNI SUPERFAMILY PROTEIN-RELATED"/>
    <property type="match status" value="1"/>
</dbReference>
<evidence type="ECO:0000313" key="3">
    <source>
        <dbReference type="Proteomes" id="UP000596660"/>
    </source>
</evidence>
<dbReference type="Gene3D" id="1.20.1280.50">
    <property type="match status" value="1"/>
</dbReference>
<dbReference type="GeneID" id="110731486"/>
<dbReference type="OrthoDB" id="1298252at2759"/>
<evidence type="ECO:0000313" key="2">
    <source>
        <dbReference type="EnsemblPlants" id="AUR62006420-RA:cds"/>
    </source>
</evidence>
<dbReference type="InterPro" id="IPR055411">
    <property type="entry name" value="LRR_FXL15/At3g58940/PEG3-like"/>
</dbReference>
<dbReference type="OMA" id="PNCLLEH"/>
<proteinExistence type="predicted"/>
<dbReference type="PROSITE" id="PS50181">
    <property type="entry name" value="FBOX"/>
    <property type="match status" value="1"/>
</dbReference>
<gene>
    <name evidence="2" type="primary">LOC110731486</name>
</gene>
<dbReference type="Pfam" id="PF24758">
    <property type="entry name" value="LRR_At5g56370"/>
    <property type="match status" value="1"/>
</dbReference>
<dbReference type="InterPro" id="IPR001810">
    <property type="entry name" value="F-box_dom"/>
</dbReference>
<dbReference type="Proteomes" id="UP000596660">
    <property type="component" value="Unplaced"/>
</dbReference>
<keyword evidence="3" id="KW-1185">Reference proteome</keyword>
<reference evidence="2" key="2">
    <citation type="submission" date="2021-03" db="UniProtKB">
        <authorList>
            <consortium name="EnsemblPlants"/>
        </authorList>
    </citation>
    <scope>IDENTIFICATION</scope>
</reference>
<dbReference type="Gene3D" id="3.80.10.10">
    <property type="entry name" value="Ribonuclease Inhibitor"/>
    <property type="match status" value="1"/>
</dbReference>
<dbReference type="InterPro" id="IPR006566">
    <property type="entry name" value="FBD"/>
</dbReference>
<dbReference type="CDD" id="cd22160">
    <property type="entry name" value="F-box_AtFBL13-like"/>
    <property type="match status" value="1"/>
</dbReference>
<dbReference type="Pfam" id="PF00646">
    <property type="entry name" value="F-box"/>
    <property type="match status" value="1"/>
</dbReference>
<name>A0A803L3I1_CHEQI</name>
<dbReference type="Pfam" id="PF08387">
    <property type="entry name" value="FBD"/>
    <property type="match status" value="1"/>
</dbReference>
<dbReference type="InterPro" id="IPR036047">
    <property type="entry name" value="F-box-like_dom_sf"/>
</dbReference>
<dbReference type="InterPro" id="IPR032675">
    <property type="entry name" value="LRR_dom_sf"/>
</dbReference>
<reference evidence="2" key="1">
    <citation type="journal article" date="2017" name="Nature">
        <title>The genome of Chenopodium quinoa.</title>
        <authorList>
            <person name="Jarvis D.E."/>
            <person name="Ho Y.S."/>
            <person name="Lightfoot D.J."/>
            <person name="Schmoeckel S.M."/>
            <person name="Li B."/>
            <person name="Borm T.J.A."/>
            <person name="Ohyanagi H."/>
            <person name="Mineta K."/>
            <person name="Michell C.T."/>
            <person name="Saber N."/>
            <person name="Kharbatia N.M."/>
            <person name="Rupper R.R."/>
            <person name="Sharp A.R."/>
            <person name="Dally N."/>
            <person name="Boughton B.A."/>
            <person name="Woo Y.H."/>
            <person name="Gao G."/>
            <person name="Schijlen E.G.W.M."/>
            <person name="Guo X."/>
            <person name="Momin A.A."/>
            <person name="Negrao S."/>
            <person name="Al-Babili S."/>
            <person name="Gehring C."/>
            <person name="Roessner U."/>
            <person name="Jung C."/>
            <person name="Murphy K."/>
            <person name="Arold S.T."/>
            <person name="Gojobori T."/>
            <person name="van der Linden C.G."/>
            <person name="van Loo E.N."/>
            <person name="Jellen E.N."/>
            <person name="Maughan P.J."/>
            <person name="Tester M."/>
        </authorList>
    </citation>
    <scope>NUCLEOTIDE SEQUENCE [LARGE SCALE GENOMIC DNA]</scope>
    <source>
        <strain evidence="2">cv. PI 614886</strain>
    </source>
</reference>
<organism evidence="2 3">
    <name type="scientific">Chenopodium quinoa</name>
    <name type="common">Quinoa</name>
    <dbReference type="NCBI Taxonomy" id="63459"/>
    <lineage>
        <taxon>Eukaryota</taxon>
        <taxon>Viridiplantae</taxon>
        <taxon>Streptophyta</taxon>
        <taxon>Embryophyta</taxon>
        <taxon>Tracheophyta</taxon>
        <taxon>Spermatophyta</taxon>
        <taxon>Magnoliopsida</taxon>
        <taxon>eudicotyledons</taxon>
        <taxon>Gunneridae</taxon>
        <taxon>Pentapetalae</taxon>
        <taxon>Caryophyllales</taxon>
        <taxon>Chenopodiaceae</taxon>
        <taxon>Chenopodioideae</taxon>
        <taxon>Atripliceae</taxon>
        <taxon>Chenopodium</taxon>
    </lineage>
</organism>
<dbReference type="InterPro" id="IPR053781">
    <property type="entry name" value="F-box_AtFBL13-like"/>
</dbReference>
<accession>A0A803L3I1</accession>
<dbReference type="AlphaFoldDB" id="A0A803L3I1"/>